<evidence type="ECO:0000256" key="1">
    <source>
        <dbReference type="SAM" id="MobiDB-lite"/>
    </source>
</evidence>
<gene>
    <name evidence="2" type="ORF">Tci_926208</name>
</gene>
<feature type="non-terminal residue" evidence="2">
    <location>
        <position position="1"/>
    </location>
</feature>
<dbReference type="EMBL" id="BKCJ011803694">
    <property type="protein sequence ID" value="GFD54239.1"/>
    <property type="molecule type" value="Genomic_DNA"/>
</dbReference>
<dbReference type="AlphaFoldDB" id="A0A699X415"/>
<feature type="region of interest" description="Disordered" evidence="1">
    <location>
        <begin position="1"/>
        <end position="37"/>
    </location>
</feature>
<comment type="caution">
    <text evidence="2">The sequence shown here is derived from an EMBL/GenBank/DDBJ whole genome shotgun (WGS) entry which is preliminary data.</text>
</comment>
<name>A0A699X415_TANCI</name>
<feature type="non-terminal residue" evidence="2">
    <location>
        <position position="93"/>
    </location>
</feature>
<reference evidence="2" key="1">
    <citation type="journal article" date="2019" name="Sci. Rep.">
        <title>Draft genome of Tanacetum cinerariifolium, the natural source of mosquito coil.</title>
        <authorList>
            <person name="Yamashiro T."/>
            <person name="Shiraishi A."/>
            <person name="Satake H."/>
            <person name="Nakayama K."/>
        </authorList>
    </citation>
    <scope>NUCLEOTIDE SEQUENCE</scope>
</reference>
<proteinExistence type="predicted"/>
<accession>A0A699X415</accession>
<feature type="compositionally biased region" description="Basic and acidic residues" evidence="1">
    <location>
        <begin position="26"/>
        <end position="36"/>
    </location>
</feature>
<protein>
    <submittedName>
        <fullName evidence="2">Uncharacterized protein</fullName>
    </submittedName>
</protein>
<evidence type="ECO:0000313" key="2">
    <source>
        <dbReference type="EMBL" id="GFD54239.1"/>
    </source>
</evidence>
<sequence>SDSGVRGPSASTGDPGRAGRSCVDADSDRAEERADQAVRQVVRNGRRGPRVPHRCAEIGCSSCAGAQDRCPWSAVHPRRRAARHHVRNPVANR</sequence>
<organism evidence="2">
    <name type="scientific">Tanacetum cinerariifolium</name>
    <name type="common">Dalmatian daisy</name>
    <name type="synonym">Chrysanthemum cinerariifolium</name>
    <dbReference type="NCBI Taxonomy" id="118510"/>
    <lineage>
        <taxon>Eukaryota</taxon>
        <taxon>Viridiplantae</taxon>
        <taxon>Streptophyta</taxon>
        <taxon>Embryophyta</taxon>
        <taxon>Tracheophyta</taxon>
        <taxon>Spermatophyta</taxon>
        <taxon>Magnoliopsida</taxon>
        <taxon>eudicotyledons</taxon>
        <taxon>Gunneridae</taxon>
        <taxon>Pentapetalae</taxon>
        <taxon>asterids</taxon>
        <taxon>campanulids</taxon>
        <taxon>Asterales</taxon>
        <taxon>Asteraceae</taxon>
        <taxon>Asteroideae</taxon>
        <taxon>Anthemideae</taxon>
        <taxon>Anthemidinae</taxon>
        <taxon>Tanacetum</taxon>
    </lineage>
</organism>